<organism evidence="1">
    <name type="scientific">marine sediment metagenome</name>
    <dbReference type="NCBI Taxonomy" id="412755"/>
    <lineage>
        <taxon>unclassified sequences</taxon>
        <taxon>metagenomes</taxon>
        <taxon>ecological metagenomes</taxon>
    </lineage>
</organism>
<name>A0A0F9U6M4_9ZZZZ</name>
<protein>
    <submittedName>
        <fullName evidence="1">Uncharacterized protein</fullName>
    </submittedName>
</protein>
<comment type="caution">
    <text evidence="1">The sequence shown here is derived from an EMBL/GenBank/DDBJ whole genome shotgun (WGS) entry which is preliminary data.</text>
</comment>
<dbReference type="EMBL" id="LAZR01001173">
    <property type="protein sequence ID" value="KKN49293.1"/>
    <property type="molecule type" value="Genomic_DNA"/>
</dbReference>
<reference evidence="1" key="1">
    <citation type="journal article" date="2015" name="Nature">
        <title>Complex archaea that bridge the gap between prokaryotes and eukaryotes.</title>
        <authorList>
            <person name="Spang A."/>
            <person name="Saw J.H."/>
            <person name="Jorgensen S.L."/>
            <person name="Zaremba-Niedzwiedzka K."/>
            <person name="Martijn J."/>
            <person name="Lind A.E."/>
            <person name="van Eijk R."/>
            <person name="Schleper C."/>
            <person name="Guy L."/>
            <person name="Ettema T.J."/>
        </authorList>
    </citation>
    <scope>NUCLEOTIDE SEQUENCE</scope>
</reference>
<accession>A0A0F9U6M4</accession>
<proteinExistence type="predicted"/>
<sequence length="92" mass="10116">MAEKYPYGPPWPIAINPSPSADAVRGGRARMSDKGITHYVGDDCQGGHYQDSRIADLERQLAEAQGKLDAATRAWGDRDMVDLDRILSKEGE</sequence>
<gene>
    <name evidence="1" type="ORF">LCGC14_0643920</name>
</gene>
<dbReference type="AlphaFoldDB" id="A0A0F9U6M4"/>
<evidence type="ECO:0000313" key="1">
    <source>
        <dbReference type="EMBL" id="KKN49293.1"/>
    </source>
</evidence>